<keyword evidence="3" id="KW-0325">Glycoprotein</keyword>
<feature type="chain" id="PRO_5002798542" description="Right handed beta helix domain-containing protein" evidence="5">
    <location>
        <begin position="23"/>
        <end position="1160"/>
    </location>
</feature>
<dbReference type="CTD" id="6755591"/>
<dbReference type="PhylomeDB" id="B3S0X7"/>
<dbReference type="PANTHER" id="PTHR47653:SF1">
    <property type="entry name" value="DELETED IN MALIGNANT BRAIN TUMORS 1 PROTEIN"/>
    <property type="match status" value="1"/>
</dbReference>
<dbReference type="Gene3D" id="2.160.20.10">
    <property type="entry name" value="Single-stranded right-handed beta-helix, Pectin lyase-like"/>
    <property type="match status" value="1"/>
</dbReference>
<dbReference type="InterPro" id="IPR011050">
    <property type="entry name" value="Pectin_lyase_fold/virulence"/>
</dbReference>
<proteinExistence type="predicted"/>
<evidence type="ECO:0000256" key="5">
    <source>
        <dbReference type="SAM" id="SignalP"/>
    </source>
</evidence>
<keyword evidence="1 5" id="KW-0732">Signal</keyword>
<evidence type="ECO:0000256" key="1">
    <source>
        <dbReference type="ARBA" id="ARBA00022729"/>
    </source>
</evidence>
<dbReference type="HOGENOM" id="CLU_275386_0_0_1"/>
<organism evidence="6 7">
    <name type="scientific">Trichoplax adhaerens</name>
    <name type="common">Trichoplax reptans</name>
    <dbReference type="NCBI Taxonomy" id="10228"/>
    <lineage>
        <taxon>Eukaryota</taxon>
        <taxon>Metazoa</taxon>
        <taxon>Placozoa</taxon>
        <taxon>Uniplacotomia</taxon>
        <taxon>Trichoplacea</taxon>
        <taxon>Trichoplacidae</taxon>
        <taxon>Trichoplax</taxon>
    </lineage>
</organism>
<dbReference type="SUPFAM" id="SSF51126">
    <property type="entry name" value="Pectin lyase-like"/>
    <property type="match status" value="1"/>
</dbReference>
<protein>
    <recommendedName>
        <fullName evidence="8">Right handed beta helix domain-containing protein</fullName>
    </recommendedName>
</protein>
<keyword evidence="4" id="KW-0812">Transmembrane</keyword>
<keyword evidence="7" id="KW-1185">Reference proteome</keyword>
<dbReference type="AlphaFoldDB" id="B3S0X7"/>
<name>B3S0X7_TRIAD</name>
<gene>
    <name evidence="6" type="ORF">TRIADDRAFT_58121</name>
</gene>
<keyword evidence="4" id="KW-1133">Transmembrane helix</keyword>
<dbReference type="KEGG" id="tad:TRIADDRAFT_58121"/>
<keyword evidence="4" id="KW-0472">Membrane</keyword>
<feature type="transmembrane region" description="Helical" evidence="4">
    <location>
        <begin position="1094"/>
        <end position="1116"/>
    </location>
</feature>
<dbReference type="GO" id="GO:0045217">
    <property type="term" value="P:cell-cell junction maintenance"/>
    <property type="evidence" value="ECO:0000318"/>
    <property type="project" value="GO_Central"/>
</dbReference>
<dbReference type="InParanoid" id="B3S0X7"/>
<feature type="signal peptide" evidence="5">
    <location>
        <begin position="1"/>
        <end position="22"/>
    </location>
</feature>
<dbReference type="InterPro" id="IPR012334">
    <property type="entry name" value="Pectin_lyas_fold"/>
</dbReference>
<dbReference type="RefSeq" id="XP_002114378.1">
    <property type="nucleotide sequence ID" value="XM_002114342.1"/>
</dbReference>
<sequence>MISQYLSFVAIILTHSINFSLSASTTTKCKTITQEDISQSVIWKVQHSPYCLRSIGPTTVRANATLTIEAGVVIRCQTSHLEINGKLIAKGTSSQNIYFIQESNDYDTLSFYGAAWLKTLQTNTSCQDNASILRYCNITGGHLAISAMESIVQLQNVYIKVSDVGVEATRSWIEMDNCTIIGSQGSAITAYDGLYLGHDTHIFLQDCNAISLTNNIIMDTGGVAIEIYRSPTAIQEFINISKNQIIRNQQIFKVIGSGRKLSISHNLVRDNHCSDDAAMQIEFVGNITINHNEIINNKANLIGALNIKSVRVPNTHITLTNNFISTNVGSYAIIVIDQGTHHQLTQNSIVNNHVESWSTAEKTACAIFISAKNGIDARNNTFSNDRADCEINISDVLNGYLDTRYCYWGSTDVHYISQRILYNVQSPAVYSYFLSQPNGKIYPSDPLVHFGAILGSETWTSYKSSNKNNVHTILNQTTLVLLPGSQIIIDKEQIFQITSNVGIYAKGTIENPITWIIKEKGKIIINQDIPLSNDEWNNHYPSQDGLINQSNFQYVNFNTVHYDGGIIIQSDNYSNDNLKAYNHQVNIQENIFYKNSIYKTDLISLLVDDNSQFKSNNITETNNVQDGKYCIVKNLVNSPSYQWNYFNNPNVAFQLCNLAPFSYDKVVDSRYCFWGVDDYFNVTEVINDARWNSQFSYVDYTVFRNRWNQIVTTNFTLHKDSLASNTTWSRKDNPHLIYLSLTIPSDVTLTIESGVIIYMDAASQIQVFGSIIAKGNLSHQIQFTSIDKYHNYPQSTRWNRITFYHNNRSSLLKYCLFRFGGLWDAMVNVASPYTQFFNNVFMIDFGQLFFPKNITNLICHNCTFIKGINQYGDGKYVAVSPHSNQNFPNDYIISIDTHHLYHKNQIIAIIPHSAMEIANITDASRTGHLWIYPIKQALTNIHVITHPVLSNRIIMLEIEIRNSDSHDQLLRIGVPLFLTKSFNTHITSTTVAPIILKNQSCKPPTPSAMATFNSKIWRTTSQRTVASRSTFSEYKLLSSSTTFSSFTSGYDISHTSSNIRTILTTITLANDGDTNKKSSDNMHMERKQPSNSNAVTAVVVPVVILVVLGIAISIAITRKRLARFLTFSWNSNSDTLENPIIDAEMTVYSKMENEKCYDIY</sequence>
<keyword evidence="2" id="KW-0677">Repeat</keyword>
<dbReference type="EMBL" id="DS985247">
    <property type="protein sequence ID" value="EDV23468.1"/>
    <property type="molecule type" value="Genomic_DNA"/>
</dbReference>
<dbReference type="InterPro" id="IPR053243">
    <property type="entry name" value="SJ_maturation_regulator"/>
</dbReference>
<dbReference type="Proteomes" id="UP000009022">
    <property type="component" value="Unassembled WGS sequence"/>
</dbReference>
<dbReference type="GeneID" id="6755591"/>
<evidence type="ECO:0000256" key="2">
    <source>
        <dbReference type="ARBA" id="ARBA00022737"/>
    </source>
</evidence>
<dbReference type="GO" id="GO:0016020">
    <property type="term" value="C:membrane"/>
    <property type="evidence" value="ECO:0000318"/>
    <property type="project" value="GO_Central"/>
</dbReference>
<accession>B3S0X7</accession>
<evidence type="ECO:0000256" key="3">
    <source>
        <dbReference type="ARBA" id="ARBA00023180"/>
    </source>
</evidence>
<evidence type="ECO:0000313" key="6">
    <source>
        <dbReference type="EMBL" id="EDV23468.1"/>
    </source>
</evidence>
<evidence type="ECO:0008006" key="8">
    <source>
        <dbReference type="Google" id="ProtNLM"/>
    </source>
</evidence>
<dbReference type="PANTHER" id="PTHR47653">
    <property type="entry name" value="PROTEIN BARK BEETLE"/>
    <property type="match status" value="1"/>
</dbReference>
<evidence type="ECO:0000256" key="4">
    <source>
        <dbReference type="SAM" id="Phobius"/>
    </source>
</evidence>
<evidence type="ECO:0000313" key="7">
    <source>
        <dbReference type="Proteomes" id="UP000009022"/>
    </source>
</evidence>
<reference evidence="6 7" key="1">
    <citation type="journal article" date="2008" name="Nature">
        <title>The Trichoplax genome and the nature of placozoans.</title>
        <authorList>
            <person name="Srivastava M."/>
            <person name="Begovic E."/>
            <person name="Chapman J."/>
            <person name="Putnam N.H."/>
            <person name="Hellsten U."/>
            <person name="Kawashima T."/>
            <person name="Kuo A."/>
            <person name="Mitros T."/>
            <person name="Salamov A."/>
            <person name="Carpenter M.L."/>
            <person name="Signorovitch A.Y."/>
            <person name="Moreno M.A."/>
            <person name="Kamm K."/>
            <person name="Grimwood J."/>
            <person name="Schmutz J."/>
            <person name="Shapiro H."/>
            <person name="Grigoriev I.V."/>
            <person name="Buss L.W."/>
            <person name="Schierwater B."/>
            <person name="Dellaporta S.L."/>
            <person name="Rokhsar D.S."/>
        </authorList>
    </citation>
    <scope>NUCLEOTIDE SEQUENCE [LARGE SCALE GENOMIC DNA]</scope>
    <source>
        <strain evidence="6 7">Grell-BS-1999</strain>
    </source>
</reference>